<organism evidence="1 2">
    <name type="scientific">Magnetofaba australis IT-1</name>
    <dbReference type="NCBI Taxonomy" id="1434232"/>
    <lineage>
        <taxon>Bacteria</taxon>
        <taxon>Pseudomonadati</taxon>
        <taxon>Pseudomonadota</taxon>
        <taxon>Magnetococcia</taxon>
        <taxon>Magnetococcales</taxon>
        <taxon>Magnetococcaceae</taxon>
        <taxon>Magnetofaba</taxon>
    </lineage>
</organism>
<dbReference type="STRING" id="1434232.MAIT1_00594"/>
<reference evidence="1 2" key="1">
    <citation type="journal article" date="2016" name="BMC Genomics">
        <title>Combined genomic and structural analyses of a cultured magnetotactic bacterium reveals its niche adaptation to a dynamic environment.</title>
        <authorList>
            <person name="Araujo A.C."/>
            <person name="Morillo V."/>
            <person name="Cypriano J."/>
            <person name="Teixeira L.C."/>
            <person name="Leao P."/>
            <person name="Lyra S."/>
            <person name="Almeida L.G."/>
            <person name="Bazylinski D.A."/>
            <person name="Vasconcellos A.T."/>
            <person name="Abreu F."/>
            <person name="Lins U."/>
        </authorList>
    </citation>
    <scope>NUCLEOTIDE SEQUENCE [LARGE SCALE GENOMIC DNA]</scope>
    <source>
        <strain evidence="1 2">IT-1</strain>
    </source>
</reference>
<dbReference type="EMBL" id="LVJN01000021">
    <property type="protein sequence ID" value="OSM00156.1"/>
    <property type="molecule type" value="Genomic_DNA"/>
</dbReference>
<dbReference type="Proteomes" id="UP000194003">
    <property type="component" value="Unassembled WGS sequence"/>
</dbReference>
<accession>A0A1Y2JZ50</accession>
<dbReference type="AlphaFoldDB" id="A0A1Y2JZ50"/>
<dbReference type="RefSeq" id="WP_085446575.1">
    <property type="nucleotide sequence ID" value="NZ_LVJN01000021.1"/>
</dbReference>
<evidence type="ECO:0000313" key="1">
    <source>
        <dbReference type="EMBL" id="OSM00156.1"/>
    </source>
</evidence>
<proteinExistence type="predicted"/>
<comment type="caution">
    <text evidence="1">The sequence shown here is derived from an EMBL/GenBank/DDBJ whole genome shotgun (WGS) entry which is preliminary data.</text>
</comment>
<keyword evidence="2" id="KW-1185">Reference proteome</keyword>
<name>A0A1Y2JZ50_9PROT</name>
<gene>
    <name evidence="1" type="ORF">MAIT1_00594</name>
</gene>
<protein>
    <submittedName>
        <fullName evidence="1">Uncharacterized protein</fullName>
    </submittedName>
</protein>
<evidence type="ECO:0000313" key="2">
    <source>
        <dbReference type="Proteomes" id="UP000194003"/>
    </source>
</evidence>
<sequence>MSDAPENRQIPLELNPDAAAELDRIKSELGLERDVQVLQRAMALLSMAVKLMDEKGRIHVKDGDRARRIHLR</sequence>